<dbReference type="Gene3D" id="3.50.30.50">
    <property type="entry name" value="Putative cyclase"/>
    <property type="match status" value="1"/>
</dbReference>
<keyword evidence="9" id="KW-1185">Reference proteome</keyword>
<comment type="pathway">
    <text evidence="7">Amino-acid degradation; L-tryptophan degradation via kynurenine pathway; L-kynurenine from L-tryptophan: step 2/2.</text>
</comment>
<evidence type="ECO:0000256" key="4">
    <source>
        <dbReference type="ARBA" id="ARBA00022833"/>
    </source>
</evidence>
<gene>
    <name evidence="7" type="primary">kynB</name>
    <name evidence="8" type="ORF">JOC54_004316</name>
</gene>
<feature type="binding site" evidence="7">
    <location>
        <position position="170"/>
    </location>
    <ligand>
        <name>Zn(2+)</name>
        <dbReference type="ChEBI" id="CHEBI:29105"/>
        <label>2</label>
    </ligand>
</feature>
<feature type="binding site" evidence="7">
    <location>
        <position position="170"/>
    </location>
    <ligand>
        <name>Zn(2+)</name>
        <dbReference type="ChEBI" id="CHEBI:29105"/>
        <label>1</label>
    </ligand>
</feature>
<dbReference type="RefSeq" id="WP_204468924.1">
    <property type="nucleotide sequence ID" value="NZ_JAFBCV010000020.1"/>
</dbReference>
<name>A0ABS2T3H6_9BACI</name>
<feature type="binding site" evidence="7">
    <location>
        <position position="158"/>
    </location>
    <ligand>
        <name>Zn(2+)</name>
        <dbReference type="ChEBI" id="CHEBI:29105"/>
        <label>2</label>
    </ligand>
</feature>
<comment type="function">
    <text evidence="1 7">Catalyzes the hydrolysis of N-formyl-L-kynurenine to L-kynurenine, the second step in the kynurenine pathway of tryptophan degradation.</text>
</comment>
<dbReference type="GO" id="GO:0004061">
    <property type="term" value="F:arylformamidase activity"/>
    <property type="evidence" value="ECO:0007669"/>
    <property type="project" value="UniProtKB-EC"/>
</dbReference>
<feature type="binding site" evidence="7">
    <location>
        <position position="51"/>
    </location>
    <ligand>
        <name>Zn(2+)</name>
        <dbReference type="ChEBI" id="CHEBI:29105"/>
        <label>1</label>
    </ligand>
</feature>
<keyword evidence="5 7" id="KW-0823">Tryptophan catabolism</keyword>
<dbReference type="Proteomes" id="UP001179280">
    <property type="component" value="Unassembled WGS sequence"/>
</dbReference>
<dbReference type="EC" id="3.5.1.9" evidence="7"/>
<protein>
    <recommendedName>
        <fullName evidence="7">Kynurenine formamidase</fullName>
        <shortName evidence="7">KFA</shortName>
        <shortName evidence="7">KFase</shortName>
        <ecNumber evidence="7">3.5.1.9</ecNumber>
    </recommendedName>
    <alternativeName>
        <fullName evidence="7">Arylformamidase</fullName>
    </alternativeName>
    <alternativeName>
        <fullName evidence="7">N-formylkynurenine formamidase</fullName>
        <shortName evidence="7">FKF</shortName>
    </alternativeName>
</protein>
<feature type="binding site" evidence="7">
    <location>
        <position position="47"/>
    </location>
    <ligand>
        <name>Zn(2+)</name>
        <dbReference type="ChEBI" id="CHEBI:29105"/>
        <label>1</label>
    </ligand>
</feature>
<dbReference type="InterPro" id="IPR017484">
    <property type="entry name" value="Kynurenine_formamidase_bac"/>
</dbReference>
<accession>A0ABS2T3H6</accession>
<reference evidence="8" key="1">
    <citation type="submission" date="2021-01" db="EMBL/GenBank/DDBJ databases">
        <title>Genomic Encyclopedia of Type Strains, Phase IV (KMG-IV): sequencing the most valuable type-strain genomes for metagenomic binning, comparative biology and taxonomic classification.</title>
        <authorList>
            <person name="Goeker M."/>
        </authorList>
    </citation>
    <scope>NUCLEOTIDE SEQUENCE</scope>
    <source>
        <strain evidence="8">DSM 21943</strain>
    </source>
</reference>
<evidence type="ECO:0000256" key="5">
    <source>
        <dbReference type="ARBA" id="ARBA00023079"/>
    </source>
</evidence>
<dbReference type="HAMAP" id="MF_01969">
    <property type="entry name" value="KynB"/>
    <property type="match status" value="1"/>
</dbReference>
<comment type="cofactor">
    <cofactor evidence="7">
        <name>Zn(2+)</name>
        <dbReference type="ChEBI" id="CHEBI:29105"/>
    </cofactor>
    <text evidence="7">Binds 2 zinc ions per subunit.</text>
</comment>
<comment type="catalytic activity">
    <reaction evidence="6 7">
        <text>N-formyl-L-kynurenine + H2O = L-kynurenine + formate + H(+)</text>
        <dbReference type="Rhea" id="RHEA:13009"/>
        <dbReference type="ChEBI" id="CHEBI:15377"/>
        <dbReference type="ChEBI" id="CHEBI:15378"/>
        <dbReference type="ChEBI" id="CHEBI:15740"/>
        <dbReference type="ChEBI" id="CHEBI:57959"/>
        <dbReference type="ChEBI" id="CHEBI:58629"/>
        <dbReference type="EC" id="3.5.1.9"/>
    </reaction>
</comment>
<organism evidence="8 9">
    <name type="scientific">Shouchella xiaoxiensis</name>
    <dbReference type="NCBI Taxonomy" id="766895"/>
    <lineage>
        <taxon>Bacteria</taxon>
        <taxon>Bacillati</taxon>
        <taxon>Bacillota</taxon>
        <taxon>Bacilli</taxon>
        <taxon>Bacillales</taxon>
        <taxon>Bacillaceae</taxon>
        <taxon>Shouchella</taxon>
    </lineage>
</organism>
<comment type="subunit">
    <text evidence="7">Homodimer.</text>
</comment>
<feature type="active site" description="Proton donor/acceptor" evidence="7">
    <location>
        <position position="57"/>
    </location>
</feature>
<evidence type="ECO:0000256" key="6">
    <source>
        <dbReference type="ARBA" id="ARBA00048496"/>
    </source>
</evidence>
<feature type="binding site" evidence="7">
    <location>
        <position position="53"/>
    </location>
    <ligand>
        <name>Zn(2+)</name>
        <dbReference type="ChEBI" id="CHEBI:29105"/>
        <label>1</label>
    </ligand>
</feature>
<keyword evidence="3 7" id="KW-0378">Hydrolase</keyword>
<dbReference type="PANTHER" id="PTHR31118:SF32">
    <property type="entry name" value="KYNURENINE FORMAMIDASE"/>
    <property type="match status" value="1"/>
</dbReference>
<proteinExistence type="inferred from homology"/>
<evidence type="ECO:0000256" key="1">
    <source>
        <dbReference type="ARBA" id="ARBA00002204"/>
    </source>
</evidence>
<feature type="binding site" evidence="7">
    <location>
        <position position="17"/>
    </location>
    <ligand>
        <name>substrate</name>
    </ligand>
</feature>
<evidence type="ECO:0000313" key="9">
    <source>
        <dbReference type="Proteomes" id="UP001179280"/>
    </source>
</evidence>
<dbReference type="NCBIfam" id="TIGR03035">
    <property type="entry name" value="trp_arylform"/>
    <property type="match status" value="1"/>
</dbReference>
<dbReference type="InterPro" id="IPR037175">
    <property type="entry name" value="KFase_sf"/>
</dbReference>
<dbReference type="EMBL" id="JAFBCV010000020">
    <property type="protein sequence ID" value="MBM7841017.1"/>
    <property type="molecule type" value="Genomic_DNA"/>
</dbReference>
<evidence type="ECO:0000256" key="7">
    <source>
        <dbReference type="HAMAP-Rule" id="MF_01969"/>
    </source>
</evidence>
<keyword evidence="2 7" id="KW-0479">Metal-binding</keyword>
<sequence length="211" mass="23315">MSWIDITMPLSNTVAHWPGDTPFTYRLSATIAETGSVNIGSIEMSTHTGTHADAPFHYKEDGKKMHQLPLDRYIGDALVFEAIGAKKLDQSLFEQADLEGIERLLIKTKTTSDFSNFPEEIPYVTADGAAYLQKQGIQLLGVDSPSVDPLTSKELTGHHSLHQANILIIENLVLNHVQAGLYEFIALPLRIEQADGSPVRAVIRPLKRSVR</sequence>
<dbReference type="InterPro" id="IPR007325">
    <property type="entry name" value="KFase/CYL"/>
</dbReference>
<dbReference type="Pfam" id="PF04199">
    <property type="entry name" value="Cyclase"/>
    <property type="match status" value="1"/>
</dbReference>
<comment type="similarity">
    <text evidence="7">Belongs to the Cyclase 1 superfamily. KynB family.</text>
</comment>
<dbReference type="SUPFAM" id="SSF102198">
    <property type="entry name" value="Putative cyclase"/>
    <property type="match status" value="1"/>
</dbReference>
<feature type="binding site" evidence="7">
    <location>
        <position position="53"/>
    </location>
    <ligand>
        <name>Zn(2+)</name>
        <dbReference type="ChEBI" id="CHEBI:29105"/>
        <label>2</label>
    </ligand>
</feature>
<dbReference type="PANTHER" id="PTHR31118">
    <property type="entry name" value="CYCLASE-LIKE PROTEIN 2"/>
    <property type="match status" value="1"/>
</dbReference>
<comment type="caution">
    <text evidence="8">The sequence shown here is derived from an EMBL/GenBank/DDBJ whole genome shotgun (WGS) entry which is preliminary data.</text>
</comment>
<evidence type="ECO:0000313" key="8">
    <source>
        <dbReference type="EMBL" id="MBM7841017.1"/>
    </source>
</evidence>
<keyword evidence="4 7" id="KW-0862">Zinc</keyword>
<evidence type="ECO:0000256" key="3">
    <source>
        <dbReference type="ARBA" id="ARBA00022801"/>
    </source>
</evidence>
<evidence type="ECO:0000256" key="2">
    <source>
        <dbReference type="ARBA" id="ARBA00022723"/>
    </source>
</evidence>